<dbReference type="EMBL" id="FCOW01000032">
    <property type="protein sequence ID" value="CVK21335.1"/>
    <property type="molecule type" value="Genomic_DNA"/>
</dbReference>
<accession>A0ABM9W870</accession>
<proteinExistence type="predicted"/>
<evidence type="ECO:0000259" key="2">
    <source>
        <dbReference type="Pfam" id="PF13175"/>
    </source>
</evidence>
<dbReference type="PANTHER" id="PTHR43581">
    <property type="entry name" value="ATP/GTP PHOSPHATASE"/>
    <property type="match status" value="1"/>
</dbReference>
<evidence type="ECO:0000313" key="3">
    <source>
        <dbReference type="EMBL" id="CVK21335.1"/>
    </source>
</evidence>
<name>A0ABM9W870_9FIRM</name>
<organism evidence="3 4">
    <name type="scientific">Sporomusa sphaeroides DSM 2875</name>
    <dbReference type="NCBI Taxonomy" id="1337886"/>
    <lineage>
        <taxon>Bacteria</taxon>
        <taxon>Bacillati</taxon>
        <taxon>Bacillota</taxon>
        <taxon>Negativicutes</taxon>
        <taxon>Selenomonadales</taxon>
        <taxon>Sporomusaceae</taxon>
        <taxon>Sporomusa</taxon>
    </lineage>
</organism>
<dbReference type="Pfam" id="PF13175">
    <property type="entry name" value="AAA_15"/>
    <property type="match status" value="1"/>
</dbReference>
<dbReference type="RefSeq" id="WP_075754126.1">
    <property type="nucleotide sequence ID" value="NZ_CP146991.1"/>
</dbReference>
<sequence>MRIKQISVSKLFGMFDHVIPLNLNEHMTIVHGPNGFGKTAMLRVLHSLFSSRIDVIKTYPFQQFQVIFEDNSLLKIAKVIDKEGKLGRIETFLFTYTNEEGENIYKPFHQKLSIRAEDVMRYIPPRVIEREIPEISRNGVNKWSDIETGELLDIQAVLDRWGYRIVRLLPSSTKSNMLDFEPPWFDELSNKVRVRFIDTNRLQNKPSSHRVSEYESRNREPVPMILTISKKIASAIQKELSNFARFSQALDRTFPQRLLESKKQSVQKLNNEELNARLEELEKKRLRFMNAGLLDMDETTDFQIPLKFDSTQRKILSLYVQDNEEKLKVLDKIAAQIEAFSNIINGLFTYKEISCNREIGISLKNRNGDPLELEMLSSGEQHEIVLMYELLFNIEPGSLVLIDEPEISLHIAWQQEFLANLGEIIQLSSFDILIATHSPAIASSRWDLTVDLEGNIEC</sequence>
<gene>
    <name evidence="3" type="ORF">SSPH_04022</name>
</gene>
<comment type="caution">
    <text evidence="3">The sequence shown here is derived from an EMBL/GenBank/DDBJ whole genome shotgun (WGS) entry which is preliminary data.</text>
</comment>
<feature type="coiled-coil region" evidence="1">
    <location>
        <begin position="259"/>
        <end position="291"/>
    </location>
</feature>
<dbReference type="PANTHER" id="PTHR43581:SF2">
    <property type="entry name" value="EXCINUCLEASE ATPASE SUBUNIT"/>
    <property type="match status" value="1"/>
</dbReference>
<protein>
    <recommendedName>
        <fullName evidence="2">Endonuclease GajA/Old nuclease/RecF-like AAA domain-containing protein</fullName>
    </recommendedName>
</protein>
<reference evidence="3 4" key="1">
    <citation type="submission" date="2016-01" db="EMBL/GenBank/DDBJ databases">
        <authorList>
            <person name="Brown R."/>
        </authorList>
    </citation>
    <scope>NUCLEOTIDE SEQUENCE [LARGE SCALE GENOMIC DNA]</scope>
    <source>
        <strain evidence="3">Sporomusa sphaeroides DSM 2875</strain>
    </source>
</reference>
<dbReference type="SUPFAM" id="SSF52540">
    <property type="entry name" value="P-loop containing nucleoside triphosphate hydrolases"/>
    <property type="match status" value="1"/>
</dbReference>
<evidence type="ECO:0000256" key="1">
    <source>
        <dbReference type="SAM" id="Coils"/>
    </source>
</evidence>
<dbReference type="InterPro" id="IPR027417">
    <property type="entry name" value="P-loop_NTPase"/>
</dbReference>
<dbReference type="Proteomes" id="UP000245702">
    <property type="component" value="Unassembled WGS sequence"/>
</dbReference>
<keyword evidence="4" id="KW-1185">Reference proteome</keyword>
<dbReference type="Gene3D" id="3.40.50.300">
    <property type="entry name" value="P-loop containing nucleotide triphosphate hydrolases"/>
    <property type="match status" value="1"/>
</dbReference>
<evidence type="ECO:0000313" key="4">
    <source>
        <dbReference type="Proteomes" id="UP000245702"/>
    </source>
</evidence>
<keyword evidence="1" id="KW-0175">Coiled coil</keyword>
<dbReference type="InterPro" id="IPR051396">
    <property type="entry name" value="Bact_Antivir_Def_Nuclease"/>
</dbReference>
<dbReference type="InterPro" id="IPR041685">
    <property type="entry name" value="AAA_GajA/Old/RecF-like"/>
</dbReference>
<feature type="domain" description="Endonuclease GajA/Old nuclease/RecF-like AAA" evidence="2">
    <location>
        <begin position="1"/>
        <end position="442"/>
    </location>
</feature>